<feature type="signal peptide" evidence="1">
    <location>
        <begin position="1"/>
        <end position="29"/>
    </location>
</feature>
<proteinExistence type="predicted"/>
<dbReference type="AlphaFoldDB" id="B9SE35"/>
<dbReference type="InParanoid" id="B9SE35"/>
<evidence type="ECO:0000256" key="1">
    <source>
        <dbReference type="SAM" id="SignalP"/>
    </source>
</evidence>
<accession>B9SE35</accession>
<keyword evidence="3" id="KW-1185">Reference proteome</keyword>
<protein>
    <submittedName>
        <fullName evidence="2">Uncharacterized protein</fullName>
    </submittedName>
</protein>
<evidence type="ECO:0000313" key="3">
    <source>
        <dbReference type="Proteomes" id="UP000008311"/>
    </source>
</evidence>
<gene>
    <name evidence="2" type="ORF">RCOM_1483100</name>
</gene>
<reference evidence="3" key="1">
    <citation type="journal article" date="2010" name="Nat. Biotechnol.">
        <title>Draft genome sequence of the oilseed species Ricinus communis.</title>
        <authorList>
            <person name="Chan A.P."/>
            <person name="Crabtree J."/>
            <person name="Zhao Q."/>
            <person name="Lorenzi H."/>
            <person name="Orvis J."/>
            <person name="Puiu D."/>
            <person name="Melake-Berhan A."/>
            <person name="Jones K.M."/>
            <person name="Redman J."/>
            <person name="Chen G."/>
            <person name="Cahoon E.B."/>
            <person name="Gedil M."/>
            <person name="Stanke M."/>
            <person name="Haas B.J."/>
            <person name="Wortman J.R."/>
            <person name="Fraser-Liggett C.M."/>
            <person name="Ravel J."/>
            <person name="Rabinowicz P.D."/>
        </authorList>
    </citation>
    <scope>NUCLEOTIDE SEQUENCE [LARGE SCALE GENOMIC DNA]</scope>
    <source>
        <strain evidence="3">cv. Hale</strain>
    </source>
</reference>
<dbReference type="PANTHER" id="PTHR37078:SF4">
    <property type="entry name" value="PROTEIN, PUTATIVE-RELATED"/>
    <property type="match status" value="1"/>
</dbReference>
<dbReference type="eggNOG" id="ENOG502SCI6">
    <property type="taxonomic scope" value="Eukaryota"/>
</dbReference>
<evidence type="ECO:0000313" key="2">
    <source>
        <dbReference type="EMBL" id="EEF38178.1"/>
    </source>
</evidence>
<feature type="chain" id="PRO_5002889295" evidence="1">
    <location>
        <begin position="30"/>
        <end position="79"/>
    </location>
</feature>
<dbReference type="Proteomes" id="UP000008311">
    <property type="component" value="Unassembled WGS sequence"/>
</dbReference>
<dbReference type="EMBL" id="EQ973933">
    <property type="protein sequence ID" value="EEF38178.1"/>
    <property type="molecule type" value="Genomic_DNA"/>
</dbReference>
<name>B9SE35_RICCO</name>
<organism evidence="2 3">
    <name type="scientific">Ricinus communis</name>
    <name type="common">Castor bean</name>
    <dbReference type="NCBI Taxonomy" id="3988"/>
    <lineage>
        <taxon>Eukaryota</taxon>
        <taxon>Viridiplantae</taxon>
        <taxon>Streptophyta</taxon>
        <taxon>Embryophyta</taxon>
        <taxon>Tracheophyta</taxon>
        <taxon>Spermatophyta</taxon>
        <taxon>Magnoliopsida</taxon>
        <taxon>eudicotyledons</taxon>
        <taxon>Gunneridae</taxon>
        <taxon>Pentapetalae</taxon>
        <taxon>rosids</taxon>
        <taxon>fabids</taxon>
        <taxon>Malpighiales</taxon>
        <taxon>Euphorbiaceae</taxon>
        <taxon>Acalyphoideae</taxon>
        <taxon>Acalypheae</taxon>
        <taxon>Ricinus</taxon>
    </lineage>
</organism>
<dbReference type="PANTHER" id="PTHR37078">
    <property type="entry name" value="NODULE CYSTEINE-RICH (NCR) SECRETED PEPTIDE"/>
    <property type="match status" value="1"/>
</dbReference>
<sequence length="79" mass="8679">MAVPKGFLACLLLLMIAAMFHQSPRGGEARTLTLKQGNTKKFFATLGLECKCCDGAHGECRSSWESSCPKLQCHPWKAH</sequence>
<keyword evidence="1" id="KW-0732">Signal</keyword>